<dbReference type="RefSeq" id="WP_283175324.1">
    <property type="nucleotide sequence ID" value="NZ_JAPNOA010000058.1"/>
</dbReference>
<dbReference type="InterPro" id="IPR010995">
    <property type="entry name" value="DNA_repair_Rad51/TF_NusA_a-hlx"/>
</dbReference>
<dbReference type="Proteomes" id="UP001150830">
    <property type="component" value="Unassembled WGS sequence"/>
</dbReference>
<gene>
    <name evidence="1" type="ORF">OUO13_18215</name>
</gene>
<sequence length="79" mass="8267">MAFSEQERSALLALKGVGPTVIKRLEEIGIGSLAELANYEVADITERVASMLHTTCWKNSPQAKAAIAAAIAAARAVNG</sequence>
<dbReference type="AlphaFoldDB" id="A0A9X3IUN1"/>
<evidence type="ECO:0000313" key="1">
    <source>
        <dbReference type="EMBL" id="MCY0967119.1"/>
    </source>
</evidence>
<dbReference type="GO" id="GO:0000166">
    <property type="term" value="F:nucleotide binding"/>
    <property type="evidence" value="ECO:0007669"/>
    <property type="project" value="InterPro"/>
</dbReference>
<dbReference type="Gene3D" id="1.10.150.20">
    <property type="entry name" value="5' to 3' exonuclease, C-terminal subdomain"/>
    <property type="match status" value="1"/>
</dbReference>
<evidence type="ECO:0000313" key="2">
    <source>
        <dbReference type="Proteomes" id="UP001150830"/>
    </source>
</evidence>
<dbReference type="EMBL" id="JAPNOA010000058">
    <property type="protein sequence ID" value="MCY0967119.1"/>
    <property type="molecule type" value="Genomic_DNA"/>
</dbReference>
<name>A0A9X3IUN1_9GAMM</name>
<dbReference type="Pfam" id="PF14520">
    <property type="entry name" value="HHH_5"/>
    <property type="match status" value="1"/>
</dbReference>
<keyword evidence="2" id="KW-1185">Reference proteome</keyword>
<proteinExistence type="predicted"/>
<reference evidence="1" key="1">
    <citation type="submission" date="2022-11" db="EMBL/GenBank/DDBJ databases">
        <title>Parathalassolutuus dongxingensis gen. nov., sp. nov., a novel member of family Oceanospirillaceae isolated from a coastal shrimp pond in Guangxi, China.</title>
        <authorList>
            <person name="Chen H."/>
        </authorList>
    </citation>
    <scope>NUCLEOTIDE SEQUENCE</scope>
    <source>
        <strain evidence="1">G-43</strain>
    </source>
</reference>
<protein>
    <submittedName>
        <fullName evidence="1">Helix-hairpin-helix domain-containing protein</fullName>
    </submittedName>
</protein>
<comment type="caution">
    <text evidence="1">The sequence shown here is derived from an EMBL/GenBank/DDBJ whole genome shotgun (WGS) entry which is preliminary data.</text>
</comment>
<accession>A0A9X3IUN1</accession>
<dbReference type="SUPFAM" id="SSF47794">
    <property type="entry name" value="Rad51 N-terminal domain-like"/>
    <property type="match status" value="1"/>
</dbReference>
<organism evidence="1 2">
    <name type="scientific">Parathalassolituus penaei</name>
    <dbReference type="NCBI Taxonomy" id="2997323"/>
    <lineage>
        <taxon>Bacteria</taxon>
        <taxon>Pseudomonadati</taxon>
        <taxon>Pseudomonadota</taxon>
        <taxon>Gammaproteobacteria</taxon>
        <taxon>Oceanospirillales</taxon>
        <taxon>Oceanospirillaceae</taxon>
        <taxon>Parathalassolituus</taxon>
    </lineage>
</organism>